<reference evidence="3" key="1">
    <citation type="journal article" date="2019" name="Int. J. Syst. Evol. Microbiol.">
        <title>The Global Catalogue of Microorganisms (GCM) 10K type strain sequencing project: providing services to taxonomists for standard genome sequencing and annotation.</title>
        <authorList>
            <consortium name="The Broad Institute Genomics Platform"/>
            <consortium name="The Broad Institute Genome Sequencing Center for Infectious Disease"/>
            <person name="Wu L."/>
            <person name="Ma J."/>
        </authorList>
    </citation>
    <scope>NUCLEOTIDE SEQUENCE [LARGE SCALE GENOMIC DNA]</scope>
    <source>
        <strain evidence="3">JCM 9651</strain>
    </source>
</reference>
<dbReference type="EMBL" id="BAAAYL010000001">
    <property type="protein sequence ID" value="GAA3371277.1"/>
    <property type="molecule type" value="Genomic_DNA"/>
</dbReference>
<evidence type="ECO:0000313" key="3">
    <source>
        <dbReference type="Proteomes" id="UP001499990"/>
    </source>
</evidence>
<dbReference type="RefSeq" id="WP_345036051.1">
    <property type="nucleotide sequence ID" value="NZ_BAAAYL010000001.1"/>
</dbReference>
<dbReference type="Proteomes" id="UP001499990">
    <property type="component" value="Unassembled WGS sequence"/>
</dbReference>
<gene>
    <name evidence="2" type="ORF">GCM10020367_21300</name>
</gene>
<proteinExistence type="predicted"/>
<comment type="caution">
    <text evidence="2">The sequence shown here is derived from an EMBL/GenBank/DDBJ whole genome shotgun (WGS) entry which is preliminary data.</text>
</comment>
<name>A0ABP6S9P6_9ACTN</name>
<accession>A0ABP6S9P6</accession>
<evidence type="ECO:0000256" key="1">
    <source>
        <dbReference type="SAM" id="MobiDB-lite"/>
    </source>
</evidence>
<protein>
    <submittedName>
        <fullName evidence="2">Uncharacterized protein</fullName>
    </submittedName>
</protein>
<organism evidence="2 3">
    <name type="scientific">Streptomyces sannanensis</name>
    <dbReference type="NCBI Taxonomy" id="285536"/>
    <lineage>
        <taxon>Bacteria</taxon>
        <taxon>Bacillati</taxon>
        <taxon>Actinomycetota</taxon>
        <taxon>Actinomycetes</taxon>
        <taxon>Kitasatosporales</taxon>
        <taxon>Streptomycetaceae</taxon>
        <taxon>Streptomyces</taxon>
    </lineage>
</organism>
<evidence type="ECO:0000313" key="2">
    <source>
        <dbReference type="EMBL" id="GAA3371277.1"/>
    </source>
</evidence>
<feature type="compositionally biased region" description="Basic residues" evidence="1">
    <location>
        <begin position="35"/>
        <end position="45"/>
    </location>
</feature>
<feature type="region of interest" description="Disordered" evidence="1">
    <location>
        <begin position="28"/>
        <end position="58"/>
    </location>
</feature>
<keyword evidence="3" id="KW-1185">Reference proteome</keyword>
<sequence>MQYETSSAVDPELYRQLLEERYGPLNKLLAEQRRRTPPYRPRRTGQPRQLTPTPPDEAARHYVQLADAIGAPYRNHQETHAA</sequence>